<dbReference type="EMBL" id="GBXM01045217">
    <property type="protein sequence ID" value="JAH63360.1"/>
    <property type="molecule type" value="Transcribed_RNA"/>
</dbReference>
<reference evidence="1" key="1">
    <citation type="submission" date="2014-11" db="EMBL/GenBank/DDBJ databases">
        <authorList>
            <person name="Amaro Gonzalez C."/>
        </authorList>
    </citation>
    <scope>NUCLEOTIDE SEQUENCE</scope>
</reference>
<reference evidence="1" key="2">
    <citation type="journal article" date="2015" name="Fish Shellfish Immunol.">
        <title>Early steps in the European eel (Anguilla anguilla)-Vibrio vulnificus interaction in the gills: Role of the RtxA13 toxin.</title>
        <authorList>
            <person name="Callol A."/>
            <person name="Pajuelo D."/>
            <person name="Ebbesson L."/>
            <person name="Teles M."/>
            <person name="MacKenzie S."/>
            <person name="Amaro C."/>
        </authorList>
    </citation>
    <scope>NUCLEOTIDE SEQUENCE</scope>
</reference>
<sequence length="57" mass="6404">MIRVTGGGGGYPSMHWARGRNTPWNKSPIHRRAPTHHSLAHSHIYGKFRLSNLANLC</sequence>
<dbReference type="AlphaFoldDB" id="A0A0E9UDS4"/>
<accession>A0A0E9UDS4</accession>
<proteinExistence type="predicted"/>
<name>A0A0E9UDS4_ANGAN</name>
<protein>
    <submittedName>
        <fullName evidence="1">Uncharacterized protein</fullName>
    </submittedName>
</protein>
<organism evidence="1">
    <name type="scientific">Anguilla anguilla</name>
    <name type="common">European freshwater eel</name>
    <name type="synonym">Muraena anguilla</name>
    <dbReference type="NCBI Taxonomy" id="7936"/>
    <lineage>
        <taxon>Eukaryota</taxon>
        <taxon>Metazoa</taxon>
        <taxon>Chordata</taxon>
        <taxon>Craniata</taxon>
        <taxon>Vertebrata</taxon>
        <taxon>Euteleostomi</taxon>
        <taxon>Actinopterygii</taxon>
        <taxon>Neopterygii</taxon>
        <taxon>Teleostei</taxon>
        <taxon>Anguilliformes</taxon>
        <taxon>Anguillidae</taxon>
        <taxon>Anguilla</taxon>
    </lineage>
</organism>
<evidence type="ECO:0000313" key="1">
    <source>
        <dbReference type="EMBL" id="JAH63360.1"/>
    </source>
</evidence>